<dbReference type="EMBL" id="JBHSDS010000003">
    <property type="protein sequence ID" value="MFC4357121.1"/>
    <property type="molecule type" value="Genomic_DNA"/>
</dbReference>
<dbReference type="RefSeq" id="WP_267622578.1">
    <property type="nucleotide sequence ID" value="NZ_JAODIW010000006.1"/>
</dbReference>
<comment type="caution">
    <text evidence="2">The sequence shown here is derived from an EMBL/GenBank/DDBJ whole genome shotgun (WGS) entry which is preliminary data.</text>
</comment>
<gene>
    <name evidence="2" type="ORF">ACFO0N_04050</name>
</gene>
<keyword evidence="1" id="KW-0472">Membrane</keyword>
<keyword evidence="1" id="KW-1133">Transmembrane helix</keyword>
<evidence type="ECO:0000313" key="3">
    <source>
        <dbReference type="Proteomes" id="UP001595921"/>
    </source>
</evidence>
<feature type="transmembrane region" description="Helical" evidence="1">
    <location>
        <begin position="37"/>
        <end position="57"/>
    </location>
</feature>
<name>A0ABD5P8N0_9EURY</name>
<evidence type="ECO:0000256" key="1">
    <source>
        <dbReference type="SAM" id="Phobius"/>
    </source>
</evidence>
<keyword evidence="3" id="KW-1185">Reference proteome</keyword>
<protein>
    <submittedName>
        <fullName evidence="2">Uncharacterized protein</fullName>
    </submittedName>
</protein>
<sequence>MTLAGLLSRLVVAAIAVLLLGGLFTLFTGFAGSENRAFFTPTLLVLWLLAGAVFGLYRLGQQGAGRDDTVYW</sequence>
<keyword evidence="1" id="KW-0812">Transmembrane</keyword>
<accession>A0ABD5P8N0</accession>
<dbReference type="Proteomes" id="UP001595921">
    <property type="component" value="Unassembled WGS sequence"/>
</dbReference>
<dbReference type="AlphaFoldDB" id="A0ABD5P8N0"/>
<reference evidence="2 3" key="1">
    <citation type="journal article" date="2019" name="Int. J. Syst. Evol. Microbiol.">
        <title>The Global Catalogue of Microorganisms (GCM) 10K type strain sequencing project: providing services to taxonomists for standard genome sequencing and annotation.</title>
        <authorList>
            <consortium name="The Broad Institute Genomics Platform"/>
            <consortium name="The Broad Institute Genome Sequencing Center for Infectious Disease"/>
            <person name="Wu L."/>
            <person name="Ma J."/>
        </authorList>
    </citation>
    <scope>NUCLEOTIDE SEQUENCE [LARGE SCALE GENOMIC DNA]</scope>
    <source>
        <strain evidence="2 3">CGMCC 1.12553</strain>
    </source>
</reference>
<organism evidence="2 3">
    <name type="scientific">Halobium salinum</name>
    <dbReference type="NCBI Taxonomy" id="1364940"/>
    <lineage>
        <taxon>Archaea</taxon>
        <taxon>Methanobacteriati</taxon>
        <taxon>Methanobacteriota</taxon>
        <taxon>Stenosarchaea group</taxon>
        <taxon>Halobacteria</taxon>
        <taxon>Halobacteriales</taxon>
        <taxon>Haloferacaceae</taxon>
        <taxon>Halobium</taxon>
    </lineage>
</organism>
<feature type="transmembrane region" description="Helical" evidence="1">
    <location>
        <begin position="7"/>
        <end position="31"/>
    </location>
</feature>
<proteinExistence type="predicted"/>
<evidence type="ECO:0000313" key="2">
    <source>
        <dbReference type="EMBL" id="MFC4357121.1"/>
    </source>
</evidence>